<dbReference type="CDD" id="cd02042">
    <property type="entry name" value="ParAB_family"/>
    <property type="match status" value="1"/>
</dbReference>
<protein>
    <submittedName>
        <fullName evidence="2">Plasmid partitioning protein RepA</fullName>
    </submittedName>
</protein>
<dbReference type="Pfam" id="PF01656">
    <property type="entry name" value="CbiA"/>
    <property type="match status" value="1"/>
</dbReference>
<dbReference type="PANTHER" id="PTHR13696">
    <property type="entry name" value="P-LOOP CONTAINING NUCLEOSIDE TRIPHOSPHATE HYDROLASE"/>
    <property type="match status" value="1"/>
</dbReference>
<feature type="domain" description="CobQ/CobB/MinD/ParA nucleotide binding" evidence="1">
    <location>
        <begin position="125"/>
        <end position="348"/>
    </location>
</feature>
<keyword evidence="3" id="KW-1185">Reference proteome</keyword>
<dbReference type="InterPro" id="IPR050678">
    <property type="entry name" value="DNA_Partitioning_ATPase"/>
</dbReference>
<dbReference type="InterPro" id="IPR009061">
    <property type="entry name" value="DNA-bd_dom_put_sf"/>
</dbReference>
<organism evidence="2 3">
    <name type="scientific">Nitratireductor aestuarii</name>
    <dbReference type="NCBI Taxonomy" id="1735103"/>
    <lineage>
        <taxon>Bacteria</taxon>
        <taxon>Pseudomonadati</taxon>
        <taxon>Pseudomonadota</taxon>
        <taxon>Alphaproteobacteria</taxon>
        <taxon>Hyphomicrobiales</taxon>
        <taxon>Phyllobacteriaceae</taxon>
        <taxon>Nitratireductor</taxon>
    </lineage>
</organism>
<dbReference type="InterPro" id="IPR027417">
    <property type="entry name" value="P-loop_NTPase"/>
</dbReference>
<dbReference type="SUPFAM" id="SSF46955">
    <property type="entry name" value="Putative DNA-binding domain"/>
    <property type="match status" value="1"/>
</dbReference>
<dbReference type="SUPFAM" id="SSF52540">
    <property type="entry name" value="P-loop containing nucleoside triphosphate hydrolases"/>
    <property type="match status" value="1"/>
</dbReference>
<reference evidence="2" key="1">
    <citation type="journal article" date="2014" name="Int. J. Syst. Evol. Microbiol.">
        <title>Complete genome sequence of Corynebacterium casei LMG S-19264T (=DSM 44701T), isolated from a smear-ripened cheese.</title>
        <authorList>
            <consortium name="US DOE Joint Genome Institute (JGI-PGF)"/>
            <person name="Walter F."/>
            <person name="Albersmeier A."/>
            <person name="Kalinowski J."/>
            <person name="Ruckert C."/>
        </authorList>
    </citation>
    <scope>NUCLEOTIDE SEQUENCE</scope>
    <source>
        <strain evidence="2">CGMCC 1.15320</strain>
    </source>
</reference>
<reference evidence="2" key="2">
    <citation type="submission" date="2020-09" db="EMBL/GenBank/DDBJ databases">
        <authorList>
            <person name="Sun Q."/>
            <person name="Zhou Y."/>
        </authorList>
    </citation>
    <scope>NUCLEOTIDE SEQUENCE</scope>
    <source>
        <strain evidence="2">CGMCC 1.15320</strain>
    </source>
</reference>
<dbReference type="Gene3D" id="1.10.1660.10">
    <property type="match status" value="1"/>
</dbReference>
<comment type="caution">
    <text evidence="2">The sequence shown here is derived from an EMBL/GenBank/DDBJ whole genome shotgun (WGS) entry which is preliminary data.</text>
</comment>
<dbReference type="Gene3D" id="3.40.50.300">
    <property type="entry name" value="P-loop containing nucleotide triphosphate hydrolases"/>
    <property type="match status" value="1"/>
</dbReference>
<evidence type="ECO:0000313" key="3">
    <source>
        <dbReference type="Proteomes" id="UP000636264"/>
    </source>
</evidence>
<dbReference type="EMBL" id="BMIF01000020">
    <property type="protein sequence ID" value="GGA81227.1"/>
    <property type="molecule type" value="Genomic_DNA"/>
</dbReference>
<sequence length="388" mass="42482">MGMMTLATDIETMPEPADKQIAADAALLSAQLAALRGRLFPPTAQKTLRMFTSGEAAKLIGVSDGYLRQLSISGDGPVPEIGAGGRRLYTLADVNALREYLAAQGGAKSKQYLKRRQPGEHLQVIAITNFKGGSGKTTTTTHLAQYFALQGYRTLAIDLDPQASMSALFGYQPELDLSGNDTLYGAIRYDDERVPLRNVIRKTYFDGLDLVPGNLELQEFEHTTPQHLARRPDGTTDDLFFTRVQKAIASSALCAATSVIVTVHPQMLDVASMSQFLFMTSDLLAVVREAGGDLNFDFLRYLITRYEPNDGPQTQIAGFLRTQFGDRVLINPMLKSTAISDAGLSKQTLYEVGRENFNRATYDRANESLNAVNAEIEALLLKSWGRAG</sequence>
<evidence type="ECO:0000259" key="1">
    <source>
        <dbReference type="Pfam" id="PF01656"/>
    </source>
</evidence>
<dbReference type="PANTHER" id="PTHR13696:SF52">
    <property type="entry name" value="PARA FAMILY PROTEIN CT_582"/>
    <property type="match status" value="1"/>
</dbReference>
<gene>
    <name evidence="2" type="ORF">GCM10011385_39360</name>
</gene>
<proteinExistence type="predicted"/>
<name>A0A916S2E7_9HYPH</name>
<dbReference type="AlphaFoldDB" id="A0A916S2E7"/>
<accession>A0A916S2E7</accession>
<evidence type="ECO:0000313" key="2">
    <source>
        <dbReference type="EMBL" id="GGA81227.1"/>
    </source>
</evidence>
<dbReference type="InterPro" id="IPR002586">
    <property type="entry name" value="CobQ/CobB/MinD/ParA_Nub-bd_dom"/>
</dbReference>
<dbReference type="Proteomes" id="UP000636264">
    <property type="component" value="Unassembled WGS sequence"/>
</dbReference>